<sequence>MSASNEPLAGIEAAVRLQCLVQTGSAADYVSEFLKLRSKITRETFIASIFFIGLKKELQIGLRQLGELPDTWEKMAEKAIAVKRQLTEERRQNVDWAIVSAVVGA</sequence>
<organism evidence="1 2">
    <name type="scientific">Penicillium hordei</name>
    <dbReference type="NCBI Taxonomy" id="40994"/>
    <lineage>
        <taxon>Eukaryota</taxon>
        <taxon>Fungi</taxon>
        <taxon>Dikarya</taxon>
        <taxon>Ascomycota</taxon>
        <taxon>Pezizomycotina</taxon>
        <taxon>Eurotiomycetes</taxon>
        <taxon>Eurotiomycetidae</taxon>
        <taxon>Eurotiales</taxon>
        <taxon>Aspergillaceae</taxon>
        <taxon>Penicillium</taxon>
    </lineage>
</organism>
<proteinExistence type="predicted"/>
<keyword evidence="2" id="KW-1185">Reference proteome</keyword>
<dbReference type="RefSeq" id="XP_056754616.1">
    <property type="nucleotide sequence ID" value="XM_056894868.1"/>
</dbReference>
<dbReference type="Proteomes" id="UP001213799">
    <property type="component" value="Unassembled WGS sequence"/>
</dbReference>
<dbReference type="GeneID" id="81585110"/>
<evidence type="ECO:0000313" key="1">
    <source>
        <dbReference type="EMBL" id="KAJ5607191.1"/>
    </source>
</evidence>
<reference evidence="1" key="2">
    <citation type="submission" date="2023-01" db="EMBL/GenBank/DDBJ databases">
        <authorList>
            <person name="Petersen C."/>
        </authorList>
    </citation>
    <scope>NUCLEOTIDE SEQUENCE</scope>
    <source>
        <strain evidence="1">IBT 12815</strain>
    </source>
</reference>
<accession>A0AAD6EAD8</accession>
<gene>
    <name evidence="1" type="ORF">N7537_003810</name>
</gene>
<dbReference type="EMBL" id="JAQJAE010000002">
    <property type="protein sequence ID" value="KAJ5607191.1"/>
    <property type="molecule type" value="Genomic_DNA"/>
</dbReference>
<protein>
    <submittedName>
        <fullName evidence="1">Uncharacterized protein</fullName>
    </submittedName>
</protein>
<evidence type="ECO:0000313" key="2">
    <source>
        <dbReference type="Proteomes" id="UP001213799"/>
    </source>
</evidence>
<reference evidence="1" key="1">
    <citation type="journal article" date="2023" name="IMA Fungus">
        <title>Comparative genomic study of the Penicillium genus elucidates a diverse pangenome and 15 lateral gene transfer events.</title>
        <authorList>
            <person name="Petersen C."/>
            <person name="Sorensen T."/>
            <person name="Nielsen M.R."/>
            <person name="Sondergaard T.E."/>
            <person name="Sorensen J.L."/>
            <person name="Fitzpatrick D.A."/>
            <person name="Frisvad J.C."/>
            <person name="Nielsen K.L."/>
        </authorList>
    </citation>
    <scope>NUCLEOTIDE SEQUENCE</scope>
    <source>
        <strain evidence="1">IBT 12815</strain>
    </source>
</reference>
<dbReference type="AlphaFoldDB" id="A0AAD6EAD8"/>
<comment type="caution">
    <text evidence="1">The sequence shown here is derived from an EMBL/GenBank/DDBJ whole genome shotgun (WGS) entry which is preliminary data.</text>
</comment>
<name>A0AAD6EAD8_9EURO</name>